<dbReference type="EMBL" id="LZPO01074928">
    <property type="protein sequence ID" value="OBS69129.1"/>
    <property type="molecule type" value="Genomic_DNA"/>
</dbReference>
<accession>A0A1A6GT73</accession>
<evidence type="ECO:0000313" key="2">
    <source>
        <dbReference type="EMBL" id="OBS69129.1"/>
    </source>
</evidence>
<keyword evidence="3" id="KW-1185">Reference proteome</keyword>
<dbReference type="Proteomes" id="UP000092124">
    <property type="component" value="Unassembled WGS sequence"/>
</dbReference>
<comment type="caution">
    <text evidence="2">The sequence shown here is derived from an EMBL/GenBank/DDBJ whole genome shotgun (WGS) entry which is preliminary data.</text>
</comment>
<gene>
    <name evidence="2" type="ORF">A6R68_02328</name>
</gene>
<organism evidence="2 3">
    <name type="scientific">Neotoma lepida</name>
    <name type="common">Desert woodrat</name>
    <dbReference type="NCBI Taxonomy" id="56216"/>
    <lineage>
        <taxon>Eukaryota</taxon>
        <taxon>Metazoa</taxon>
        <taxon>Chordata</taxon>
        <taxon>Craniata</taxon>
        <taxon>Vertebrata</taxon>
        <taxon>Euteleostomi</taxon>
        <taxon>Mammalia</taxon>
        <taxon>Eutheria</taxon>
        <taxon>Euarchontoglires</taxon>
        <taxon>Glires</taxon>
        <taxon>Rodentia</taxon>
        <taxon>Myomorpha</taxon>
        <taxon>Muroidea</taxon>
        <taxon>Cricetidae</taxon>
        <taxon>Neotominae</taxon>
        <taxon>Neotoma</taxon>
    </lineage>
</organism>
<feature type="region of interest" description="Disordered" evidence="1">
    <location>
        <begin position="30"/>
        <end position="51"/>
    </location>
</feature>
<reference evidence="2 3" key="1">
    <citation type="submission" date="2016-06" db="EMBL/GenBank/DDBJ databases">
        <title>The Draft Genome Sequence and Annotation of the Desert Woodrat Neotoma lepida.</title>
        <authorList>
            <person name="Campbell M."/>
            <person name="Oakeson K.F."/>
            <person name="Yandell M."/>
            <person name="Halpert J.R."/>
            <person name="Dearing D."/>
        </authorList>
    </citation>
    <scope>NUCLEOTIDE SEQUENCE [LARGE SCALE GENOMIC DNA]</scope>
    <source>
        <strain evidence="2">417</strain>
        <tissue evidence="2">Liver</tissue>
    </source>
</reference>
<protein>
    <submittedName>
        <fullName evidence="2">Uncharacterized protein</fullName>
    </submittedName>
</protein>
<proteinExistence type="predicted"/>
<sequence length="110" mass="11916">MDPFCGNWVNQESRQGLGSDIAQEEEFLVYSGQAPAEASPDSGEKKTSLGTLEPVLRKNEMKAQIITKSPTPGQLWPDEELEATNAGGLLIPNDYIPKFSPSKAIAHSTN</sequence>
<evidence type="ECO:0000256" key="1">
    <source>
        <dbReference type="SAM" id="MobiDB-lite"/>
    </source>
</evidence>
<dbReference type="AlphaFoldDB" id="A0A1A6GT73"/>
<evidence type="ECO:0000313" key="3">
    <source>
        <dbReference type="Proteomes" id="UP000092124"/>
    </source>
</evidence>
<name>A0A1A6GT73_NEOLE</name>